<feature type="transmembrane region" description="Helical" evidence="12">
    <location>
        <begin position="210"/>
        <end position="234"/>
    </location>
</feature>
<feature type="transmembrane region" description="Helical" evidence="12">
    <location>
        <begin position="140"/>
        <end position="159"/>
    </location>
</feature>
<keyword evidence="2" id="KW-0813">Transport</keyword>
<feature type="transmembrane region" description="Helical" evidence="12">
    <location>
        <begin position="81"/>
        <end position="102"/>
    </location>
</feature>
<feature type="transmembrane region" description="Helical" evidence="12">
    <location>
        <begin position="351"/>
        <end position="374"/>
    </location>
</feature>
<dbReference type="OrthoDB" id="192433at2"/>
<comment type="subcellular location">
    <subcellularLocation>
        <location evidence="1">Cell membrane</location>
        <topology evidence="1">Multi-pass membrane protein</topology>
    </subcellularLocation>
</comment>
<evidence type="ECO:0000256" key="5">
    <source>
        <dbReference type="ARBA" id="ARBA00022597"/>
    </source>
</evidence>
<accession>A0A1H8BTU1</accession>
<evidence type="ECO:0000256" key="4">
    <source>
        <dbReference type="ARBA" id="ARBA00022519"/>
    </source>
</evidence>
<reference evidence="13 14" key="1">
    <citation type="submission" date="2016-10" db="EMBL/GenBank/DDBJ databases">
        <authorList>
            <person name="de Groot N.N."/>
        </authorList>
    </citation>
    <scope>NUCLEOTIDE SEQUENCE [LARGE SCALE GENOMIC DNA]</scope>
    <source>
        <strain evidence="13 14">DSM 16213</strain>
    </source>
</reference>
<evidence type="ECO:0000256" key="6">
    <source>
        <dbReference type="ARBA" id="ARBA00022692"/>
    </source>
</evidence>
<keyword evidence="6 12" id="KW-0812">Transmembrane</keyword>
<evidence type="ECO:0000313" key="14">
    <source>
        <dbReference type="Proteomes" id="UP000199585"/>
    </source>
</evidence>
<feature type="region of interest" description="Disordered" evidence="11">
    <location>
        <begin position="1"/>
        <end position="29"/>
    </location>
</feature>
<keyword evidence="14" id="KW-1185">Reference proteome</keyword>
<proteinExistence type="predicted"/>
<keyword evidence="7 12" id="KW-1133">Transmembrane helix</keyword>
<feature type="transmembrane region" description="Helical" evidence="12">
    <location>
        <begin position="114"/>
        <end position="134"/>
    </location>
</feature>
<feature type="transmembrane region" description="Helical" evidence="12">
    <location>
        <begin position="48"/>
        <end position="69"/>
    </location>
</feature>
<dbReference type="EMBL" id="FOCI01000005">
    <property type="protein sequence ID" value="SEM85287.1"/>
    <property type="molecule type" value="Genomic_DNA"/>
</dbReference>
<keyword evidence="5" id="KW-0762">Sugar transport</keyword>
<feature type="compositionally biased region" description="Low complexity" evidence="11">
    <location>
        <begin position="1"/>
        <end position="10"/>
    </location>
</feature>
<evidence type="ECO:0000256" key="9">
    <source>
        <dbReference type="ARBA" id="ARBA00035611"/>
    </source>
</evidence>
<dbReference type="Pfam" id="PF02653">
    <property type="entry name" value="BPD_transp_2"/>
    <property type="match status" value="1"/>
</dbReference>
<evidence type="ECO:0000256" key="2">
    <source>
        <dbReference type="ARBA" id="ARBA00022448"/>
    </source>
</evidence>
<evidence type="ECO:0000256" key="8">
    <source>
        <dbReference type="ARBA" id="ARBA00023136"/>
    </source>
</evidence>
<feature type="transmembrane region" description="Helical" evidence="12">
    <location>
        <begin position="326"/>
        <end position="345"/>
    </location>
</feature>
<dbReference type="Proteomes" id="UP000199585">
    <property type="component" value="Unassembled WGS sequence"/>
</dbReference>
<name>A0A1H8BTU1_9RHOB</name>
<dbReference type="STRING" id="245187.SAMN04488003_105139"/>
<dbReference type="RefSeq" id="WP_089900137.1">
    <property type="nucleotide sequence ID" value="NZ_FOCI01000005.1"/>
</dbReference>
<feature type="transmembrane region" description="Helical" evidence="12">
    <location>
        <begin position="386"/>
        <end position="411"/>
    </location>
</feature>
<feature type="transmembrane region" description="Helical" evidence="12">
    <location>
        <begin position="431"/>
        <end position="451"/>
    </location>
</feature>
<keyword evidence="4" id="KW-0997">Cell inner membrane</keyword>
<feature type="transmembrane region" description="Helical" evidence="12">
    <location>
        <begin position="296"/>
        <end position="319"/>
    </location>
</feature>
<dbReference type="GO" id="GO:0022857">
    <property type="term" value="F:transmembrane transporter activity"/>
    <property type="evidence" value="ECO:0007669"/>
    <property type="project" value="InterPro"/>
</dbReference>
<evidence type="ECO:0000313" key="13">
    <source>
        <dbReference type="EMBL" id="SEM85287.1"/>
    </source>
</evidence>
<dbReference type="GO" id="GO:0005886">
    <property type="term" value="C:plasma membrane"/>
    <property type="evidence" value="ECO:0007669"/>
    <property type="project" value="UniProtKB-SubCell"/>
</dbReference>
<dbReference type="CDD" id="cd06579">
    <property type="entry name" value="TM_PBP1_transp_AraH_like"/>
    <property type="match status" value="1"/>
</dbReference>
<dbReference type="InterPro" id="IPR001851">
    <property type="entry name" value="ABC_transp_permease"/>
</dbReference>
<keyword evidence="8 12" id="KW-0472">Membrane</keyword>
<protein>
    <recommendedName>
        <fullName evidence="10">Xylose transport system permease protein XylH</fullName>
    </recommendedName>
</protein>
<feature type="transmembrane region" description="Helical" evidence="12">
    <location>
        <begin position="171"/>
        <end position="190"/>
    </location>
</feature>
<dbReference type="PANTHER" id="PTHR32196">
    <property type="entry name" value="ABC TRANSPORTER PERMEASE PROTEIN YPHD-RELATED-RELATED"/>
    <property type="match status" value="1"/>
</dbReference>
<dbReference type="AlphaFoldDB" id="A0A1H8BTU1"/>
<evidence type="ECO:0000256" key="12">
    <source>
        <dbReference type="SAM" id="Phobius"/>
    </source>
</evidence>
<dbReference type="PANTHER" id="PTHR32196:SF32">
    <property type="entry name" value="XYLOSE TRANSPORT SYSTEM PERMEASE PROTEIN XYLH"/>
    <property type="match status" value="1"/>
</dbReference>
<evidence type="ECO:0000256" key="3">
    <source>
        <dbReference type="ARBA" id="ARBA00022475"/>
    </source>
</evidence>
<evidence type="ECO:0000256" key="7">
    <source>
        <dbReference type="ARBA" id="ARBA00022989"/>
    </source>
</evidence>
<comment type="function">
    <text evidence="9">Part of the binding-protein-dependent transport system for D-xylose. Probably responsible for the translocation of the substrate across the membrane.</text>
</comment>
<evidence type="ECO:0000256" key="11">
    <source>
        <dbReference type="SAM" id="MobiDB-lite"/>
    </source>
</evidence>
<keyword evidence="3" id="KW-1003">Cell membrane</keyword>
<organism evidence="13 14">
    <name type="scientific">Loktanella fryxellensis</name>
    <dbReference type="NCBI Taxonomy" id="245187"/>
    <lineage>
        <taxon>Bacteria</taxon>
        <taxon>Pseudomonadati</taxon>
        <taxon>Pseudomonadota</taxon>
        <taxon>Alphaproteobacteria</taxon>
        <taxon>Rhodobacterales</taxon>
        <taxon>Roseobacteraceae</taxon>
        <taxon>Loktanella</taxon>
    </lineage>
</organism>
<evidence type="ECO:0000256" key="10">
    <source>
        <dbReference type="ARBA" id="ARBA00035686"/>
    </source>
</evidence>
<sequence>MTDTPNAPAAPSNPPPTQATATLPGLPKGQQPGAWSRFLAATELDTRLIGMVVALVLIWGGFHMYGVLVNGQGFFLTPRNLWNLSVQTASIGIMATGMVLVIVTRHIDLSVGSILGFTAILMGMMQVNILPQYLGLGHPAIWVITVVFGILCGMLIGAFQGSLVAYGGIPAFIVTLGGLLVWRGAAFLIARGETISPVDSTFALLGGGPYGSVGFIGSWIVGAIICAGIVYAIVNGRRQREKFKFAKRPRWADAFLAIVGCAAVVGAVLLVNSYPWPTGIVRQYVAANGLTTDPETLFISHGFAIPVLILMVVAVTMTFVMKRTKFGRYVFAIGGNPEAAALAGIDTKWMTVKIFAIMGGLAGLSAVVASARLNSATNALGTLDELYVIAAAVIGGTSLAGGVGTIFGAILGALVMQSLQSGMVLIGFDAGMQQVVVGSVLVLAVFLDILYRRKSK</sequence>
<feature type="transmembrane region" description="Helical" evidence="12">
    <location>
        <begin position="254"/>
        <end position="276"/>
    </location>
</feature>
<gene>
    <name evidence="13" type="ORF">SAMN04488003_105139</name>
</gene>
<evidence type="ECO:0000256" key="1">
    <source>
        <dbReference type="ARBA" id="ARBA00004651"/>
    </source>
</evidence>